<comment type="caution">
    <text evidence="1">The sequence shown here is derived from an EMBL/GenBank/DDBJ whole genome shotgun (WGS) entry which is preliminary data.</text>
</comment>
<sequence>MRKQQGAAALLVVSVLLVAALMMSLGSYKSLFYQIKRANNQIEARQEHWLAEGGLECGYAINKADMSIAPNMQDYSSCLQSTVVATQSLVDPKFYELSSSVNNRVETFKSIEVVGRPSGAIQARSDLKLMGSYLFTPEFVEPDTCVSVRFMTSVAMEGAFVTTHPSGKTCSSSHMTNTERSGLCVSGDSNCDDSAGINDYKVKVIGNNQNYIGDEKMFEHDFVHDPNLDPFEAFFGYPRSQLTQIKNGFVVVDGSVASSSSTVQSCVDRIVSAFSVSDKVWVVGDCDLETGIGISLNASPKLLVIENGLLSINGADSFPGTVYQLFTSTVSDMTARWTSDVSVTPFIGGLSTDEIKKLTFFSRGAFKPVGGYVFDTPGGLSVFGAAVNLEFDSTSVPNDHKKIKWKKGSWNDL</sequence>
<reference evidence="1" key="1">
    <citation type="submission" date="2022-01" db="EMBL/GenBank/DDBJ databases">
        <authorList>
            <person name="Lagorce A."/>
        </authorList>
    </citation>
    <scope>NUCLEOTIDE SEQUENCE</scope>
    <source>
        <strain evidence="1">Th15_F1_A12</strain>
    </source>
</reference>
<dbReference type="EMBL" id="CAKMUD010000013">
    <property type="protein sequence ID" value="CAH1571358.1"/>
    <property type="molecule type" value="Genomic_DNA"/>
</dbReference>
<dbReference type="RefSeq" id="WP_409588277.1">
    <property type="nucleotide sequence ID" value="NZ_CAKMTZ010000024.1"/>
</dbReference>
<evidence type="ECO:0000313" key="1">
    <source>
        <dbReference type="EMBL" id="CAH1571358.1"/>
    </source>
</evidence>
<proteinExistence type="predicted"/>
<protein>
    <submittedName>
        <fullName evidence="1">Whole genome shotgun sequence</fullName>
    </submittedName>
</protein>
<accession>A0AAU9QIJ0</accession>
<organism evidence="1 2">
    <name type="scientific">Vibrio jasicida</name>
    <dbReference type="NCBI Taxonomy" id="766224"/>
    <lineage>
        <taxon>Bacteria</taxon>
        <taxon>Pseudomonadati</taxon>
        <taxon>Pseudomonadota</taxon>
        <taxon>Gammaproteobacteria</taxon>
        <taxon>Vibrionales</taxon>
        <taxon>Vibrionaceae</taxon>
        <taxon>Vibrio</taxon>
    </lineage>
</organism>
<evidence type="ECO:0000313" key="2">
    <source>
        <dbReference type="Proteomes" id="UP001295462"/>
    </source>
</evidence>
<gene>
    <name evidence="1" type="ORF">THF1A12_110105</name>
</gene>
<dbReference type="AlphaFoldDB" id="A0AAU9QIJ0"/>
<dbReference type="Proteomes" id="UP001295462">
    <property type="component" value="Unassembled WGS sequence"/>
</dbReference>
<name>A0AAU9QIJ0_9VIBR</name>